<evidence type="ECO:0000256" key="2">
    <source>
        <dbReference type="ARBA" id="ARBA00022448"/>
    </source>
</evidence>
<reference evidence="10" key="1">
    <citation type="submission" date="2018-05" db="EMBL/GenBank/DDBJ databases">
        <title>Genome Sequencing of selected type strains of the family Eggerthellaceae.</title>
        <authorList>
            <person name="Danylec N."/>
            <person name="Stoll D.A."/>
            <person name="Doetsch A."/>
            <person name="Huch M."/>
        </authorList>
    </citation>
    <scope>NUCLEOTIDE SEQUENCE [LARGE SCALE GENOMIC DNA]</scope>
    <source>
        <strain evidence="10">DSM 17537</strain>
    </source>
</reference>
<comment type="caution">
    <text evidence="9">The sequence shown here is derived from an EMBL/GenBank/DDBJ whole genome shotgun (WGS) entry which is preliminary data.</text>
</comment>
<dbReference type="PANTHER" id="PTHR30151:SF0">
    <property type="entry name" value="ABC TRANSPORTER PERMEASE PROTEIN MJ0413-RELATED"/>
    <property type="match status" value="1"/>
</dbReference>
<feature type="transmembrane region" description="Helical" evidence="7">
    <location>
        <begin position="225"/>
        <end position="248"/>
    </location>
</feature>
<feature type="domain" description="ABC transmembrane type-1" evidence="8">
    <location>
        <begin position="59"/>
        <end position="243"/>
    </location>
</feature>
<evidence type="ECO:0000256" key="4">
    <source>
        <dbReference type="ARBA" id="ARBA00022692"/>
    </source>
</evidence>
<evidence type="ECO:0000256" key="6">
    <source>
        <dbReference type="ARBA" id="ARBA00023136"/>
    </source>
</evidence>
<dbReference type="EMBL" id="QICB01000003">
    <property type="protein sequence ID" value="RNL19862.1"/>
    <property type="molecule type" value="Genomic_DNA"/>
</dbReference>
<evidence type="ECO:0000256" key="1">
    <source>
        <dbReference type="ARBA" id="ARBA00004651"/>
    </source>
</evidence>
<dbReference type="InterPro" id="IPR000515">
    <property type="entry name" value="MetI-like"/>
</dbReference>
<protein>
    <submittedName>
        <fullName evidence="9">Nitrate ABC transporter permease</fullName>
    </submittedName>
</protein>
<sequence>MSAQTSRSRLKAWARRLWPVAFWLAVWHIASVAIGHDILLVSPLDAGERLIELAREGDFWLSIGLSLSRIAAGFASALTAGTLLAAASARLPLVRELLAPLVTTIKSVPVASFVILILIWVSSDRLSVAISFLMVFPIVYATMLEGIEQTDPDLLEMADVFEVGRLDRLRFIYVSQVLPYFQAACSLSLGMCWKAGIAAEVIGLPATSIGEHLYEAKVYLATSDLFAWTFVIICISIAGEALFARLVATVVRAIERTL</sequence>
<dbReference type="Proteomes" id="UP000267368">
    <property type="component" value="Unassembled WGS sequence"/>
</dbReference>
<keyword evidence="2 7" id="KW-0813">Transport</keyword>
<dbReference type="Pfam" id="PF00528">
    <property type="entry name" value="BPD_transp_1"/>
    <property type="match status" value="1"/>
</dbReference>
<organism evidence="9 10">
    <name type="scientific">Slackia faecicanis</name>
    <dbReference type="NCBI Taxonomy" id="255723"/>
    <lineage>
        <taxon>Bacteria</taxon>
        <taxon>Bacillati</taxon>
        <taxon>Actinomycetota</taxon>
        <taxon>Coriobacteriia</taxon>
        <taxon>Eggerthellales</taxon>
        <taxon>Eggerthellaceae</taxon>
        <taxon>Slackia</taxon>
    </lineage>
</organism>
<accession>A0A3N0AGV3</accession>
<keyword evidence="10" id="KW-1185">Reference proteome</keyword>
<dbReference type="Gene3D" id="1.10.3720.10">
    <property type="entry name" value="MetI-like"/>
    <property type="match status" value="1"/>
</dbReference>
<evidence type="ECO:0000313" key="10">
    <source>
        <dbReference type="Proteomes" id="UP000267368"/>
    </source>
</evidence>
<dbReference type="InterPro" id="IPR035906">
    <property type="entry name" value="MetI-like_sf"/>
</dbReference>
<feature type="transmembrane region" description="Helical" evidence="7">
    <location>
        <begin position="59"/>
        <end position="85"/>
    </location>
</feature>
<evidence type="ECO:0000256" key="5">
    <source>
        <dbReference type="ARBA" id="ARBA00022989"/>
    </source>
</evidence>
<dbReference type="SUPFAM" id="SSF161098">
    <property type="entry name" value="MetI-like"/>
    <property type="match status" value="1"/>
</dbReference>
<dbReference type="GO" id="GO:0055085">
    <property type="term" value="P:transmembrane transport"/>
    <property type="evidence" value="ECO:0007669"/>
    <property type="project" value="InterPro"/>
</dbReference>
<evidence type="ECO:0000256" key="7">
    <source>
        <dbReference type="RuleBase" id="RU363032"/>
    </source>
</evidence>
<keyword evidence="3" id="KW-1003">Cell membrane</keyword>
<dbReference type="PANTHER" id="PTHR30151">
    <property type="entry name" value="ALKANE SULFONATE ABC TRANSPORTER-RELATED, MEMBRANE SUBUNIT"/>
    <property type="match status" value="1"/>
</dbReference>
<feature type="transmembrane region" description="Helical" evidence="7">
    <location>
        <begin position="97"/>
        <end position="120"/>
    </location>
</feature>
<keyword evidence="5 7" id="KW-1133">Transmembrane helix</keyword>
<name>A0A3N0AGV3_9ACTN</name>
<dbReference type="AlphaFoldDB" id="A0A3N0AGV3"/>
<gene>
    <name evidence="9" type="ORF">DMP07_05720</name>
</gene>
<dbReference type="PROSITE" id="PS50928">
    <property type="entry name" value="ABC_TM1"/>
    <property type="match status" value="1"/>
</dbReference>
<evidence type="ECO:0000313" key="9">
    <source>
        <dbReference type="EMBL" id="RNL19862.1"/>
    </source>
</evidence>
<dbReference type="OrthoDB" id="9804353at2"/>
<dbReference type="GO" id="GO:0005886">
    <property type="term" value="C:plasma membrane"/>
    <property type="evidence" value="ECO:0007669"/>
    <property type="project" value="UniProtKB-SubCell"/>
</dbReference>
<evidence type="ECO:0000256" key="3">
    <source>
        <dbReference type="ARBA" id="ARBA00022475"/>
    </source>
</evidence>
<comment type="similarity">
    <text evidence="7">Belongs to the binding-protein-dependent transport system permease family.</text>
</comment>
<proteinExistence type="inferred from homology"/>
<keyword evidence="6 7" id="KW-0472">Membrane</keyword>
<feature type="transmembrane region" description="Helical" evidence="7">
    <location>
        <begin position="126"/>
        <end position="147"/>
    </location>
</feature>
<evidence type="ECO:0000259" key="8">
    <source>
        <dbReference type="PROSITE" id="PS50928"/>
    </source>
</evidence>
<comment type="subcellular location">
    <subcellularLocation>
        <location evidence="1 7">Cell membrane</location>
        <topology evidence="1 7">Multi-pass membrane protein</topology>
    </subcellularLocation>
</comment>
<keyword evidence="4 7" id="KW-0812">Transmembrane</keyword>